<proteinExistence type="predicted"/>
<comment type="caution">
    <text evidence="2">The sequence shown here is derived from an EMBL/GenBank/DDBJ whole genome shotgun (WGS) entry which is preliminary data.</text>
</comment>
<dbReference type="Pfam" id="PF01569">
    <property type="entry name" value="PAP2"/>
    <property type="match status" value="1"/>
</dbReference>
<evidence type="ECO:0000313" key="2">
    <source>
        <dbReference type="EMBL" id="MFC4294239.1"/>
    </source>
</evidence>
<reference evidence="3" key="1">
    <citation type="journal article" date="2019" name="Int. J. Syst. Evol. Microbiol.">
        <title>The Global Catalogue of Microorganisms (GCM) 10K type strain sequencing project: providing services to taxonomists for standard genome sequencing and annotation.</title>
        <authorList>
            <consortium name="The Broad Institute Genomics Platform"/>
            <consortium name="The Broad Institute Genome Sequencing Center for Infectious Disease"/>
            <person name="Wu L."/>
            <person name="Ma J."/>
        </authorList>
    </citation>
    <scope>NUCLEOTIDE SEQUENCE [LARGE SCALE GENOMIC DNA]</scope>
    <source>
        <strain evidence="3">CGMCC 1.12989</strain>
    </source>
</reference>
<gene>
    <name evidence="2" type="ORF">ACFO0A_04115</name>
</gene>
<evidence type="ECO:0000313" key="3">
    <source>
        <dbReference type="Proteomes" id="UP001595828"/>
    </source>
</evidence>
<accession>A0ABV8RNF0</accession>
<dbReference type="EMBL" id="JBHSDR010000003">
    <property type="protein sequence ID" value="MFC4294239.1"/>
    <property type="molecule type" value="Genomic_DNA"/>
</dbReference>
<feature type="domain" description="Phosphatidic acid phosphatase type 2/haloperoxidase" evidence="1">
    <location>
        <begin position="71"/>
        <end position="171"/>
    </location>
</feature>
<organism evidence="2 3">
    <name type="scientific">Novosphingobium tardum</name>
    <dbReference type="NCBI Taxonomy" id="1538021"/>
    <lineage>
        <taxon>Bacteria</taxon>
        <taxon>Pseudomonadati</taxon>
        <taxon>Pseudomonadota</taxon>
        <taxon>Alphaproteobacteria</taxon>
        <taxon>Sphingomonadales</taxon>
        <taxon>Sphingomonadaceae</taxon>
        <taxon>Novosphingobium</taxon>
    </lineage>
</organism>
<dbReference type="InterPro" id="IPR000326">
    <property type="entry name" value="PAP2/HPO"/>
</dbReference>
<dbReference type="CDD" id="cd03394">
    <property type="entry name" value="PAP2_like_5"/>
    <property type="match status" value="1"/>
</dbReference>
<keyword evidence="3" id="KW-1185">Reference proteome</keyword>
<dbReference type="Proteomes" id="UP001595828">
    <property type="component" value="Unassembled WGS sequence"/>
</dbReference>
<sequence>MHDASRFRQEGTLPIRRPHAFAAVRLAATMLVLVPAPALASNGDWATASDVAAIGLSAVAVGLPAVRGDGSGALQAGASIGAAGLVATGLKEAFPELRPDGSDRRSFPSGHTAVSFAAAATLYEREGPRVGIPAFAVAGFVGVARVEADKHHWYDSLAGAAIGTASGLLITRKPHVMEAAWVPWGDPHGGGVSMAMAF</sequence>
<dbReference type="Gene3D" id="1.20.144.10">
    <property type="entry name" value="Phosphatidic acid phosphatase type 2/haloperoxidase"/>
    <property type="match status" value="1"/>
</dbReference>
<protein>
    <submittedName>
        <fullName evidence="2">Phosphatase PAP2 family protein</fullName>
    </submittedName>
</protein>
<dbReference type="InterPro" id="IPR036938">
    <property type="entry name" value="PAP2/HPO_sf"/>
</dbReference>
<dbReference type="SMART" id="SM00014">
    <property type="entry name" value="acidPPc"/>
    <property type="match status" value="1"/>
</dbReference>
<dbReference type="SUPFAM" id="SSF48317">
    <property type="entry name" value="Acid phosphatase/Vanadium-dependent haloperoxidase"/>
    <property type="match status" value="1"/>
</dbReference>
<evidence type="ECO:0000259" key="1">
    <source>
        <dbReference type="SMART" id="SM00014"/>
    </source>
</evidence>
<name>A0ABV8RNF0_9SPHN</name>